<organism evidence="3 6">
    <name type="scientific">Puccinia coronata f. sp. avenae</name>
    <dbReference type="NCBI Taxonomy" id="200324"/>
    <lineage>
        <taxon>Eukaryota</taxon>
        <taxon>Fungi</taxon>
        <taxon>Dikarya</taxon>
        <taxon>Basidiomycota</taxon>
        <taxon>Pucciniomycotina</taxon>
        <taxon>Pucciniomycetes</taxon>
        <taxon>Pucciniales</taxon>
        <taxon>Pucciniaceae</taxon>
        <taxon>Puccinia</taxon>
    </lineage>
</organism>
<dbReference type="EMBL" id="PGCI01000036">
    <property type="protein sequence ID" value="PLW46837.1"/>
    <property type="molecule type" value="Genomic_DNA"/>
</dbReference>
<feature type="chain" id="PRO_5015084002" evidence="2">
    <location>
        <begin position="28"/>
        <end position="174"/>
    </location>
</feature>
<dbReference type="Proteomes" id="UP000235392">
    <property type="component" value="Unassembled WGS sequence"/>
</dbReference>
<feature type="compositionally biased region" description="Low complexity" evidence="1">
    <location>
        <begin position="124"/>
        <end position="133"/>
    </location>
</feature>
<sequence length="174" mass="19069">MPSSTGLRFLRTLCLVLVLSAYQGTNGSPSYSRNPNQAGKIVVSAVENRSGHLSQQTMGVSPWGPIARPPPERPSTLAVNSRLDANTQRSQGRVPAQHRNYPPEKKTLSAAAPPFYPSKLRNLQSTKSSQSAESSEDPIEEMIRQLPAEDDLIDDEPEDVLRKLPASPEEAFYT</sequence>
<feature type="compositionally biased region" description="Polar residues" evidence="1">
    <location>
        <begin position="77"/>
        <end position="91"/>
    </location>
</feature>
<evidence type="ECO:0000256" key="2">
    <source>
        <dbReference type="SAM" id="SignalP"/>
    </source>
</evidence>
<reference evidence="5 6" key="1">
    <citation type="submission" date="2017-11" db="EMBL/GenBank/DDBJ databases">
        <title>De novo assembly and phasing of dikaryotic genomes from two isolates of Puccinia coronata f. sp. avenae, the causal agent of oat crown rust.</title>
        <authorList>
            <person name="Miller M.E."/>
            <person name="Zhang Y."/>
            <person name="Omidvar V."/>
            <person name="Sperschneider J."/>
            <person name="Schwessinger B."/>
            <person name="Raley C."/>
            <person name="Palmer J.M."/>
            <person name="Garnica D."/>
            <person name="Upadhyaya N."/>
            <person name="Rathjen J."/>
            <person name="Taylor J.M."/>
            <person name="Park R.F."/>
            <person name="Dodds P.N."/>
            <person name="Hirsch C.D."/>
            <person name="Kianian S.F."/>
            <person name="Figueroa M."/>
        </authorList>
    </citation>
    <scope>NUCLEOTIDE SEQUENCE [LARGE SCALE GENOMIC DNA]</scope>
    <source>
        <strain evidence="4">12NC29</strain>
        <strain evidence="3">12SD80</strain>
    </source>
</reference>
<feature type="region of interest" description="Disordered" evidence="1">
    <location>
        <begin position="52"/>
        <end position="174"/>
    </location>
</feature>
<evidence type="ECO:0000313" key="6">
    <source>
        <dbReference type="Proteomes" id="UP000235392"/>
    </source>
</evidence>
<comment type="caution">
    <text evidence="3">The sequence shown here is derived from an EMBL/GenBank/DDBJ whole genome shotgun (WGS) entry which is preliminary data.</text>
</comment>
<accession>A0A2N5V9Y3</accession>
<feature type="signal peptide" evidence="2">
    <location>
        <begin position="1"/>
        <end position="27"/>
    </location>
</feature>
<dbReference type="EMBL" id="PGCJ01000090">
    <property type="protein sequence ID" value="PLW50428.1"/>
    <property type="molecule type" value="Genomic_DNA"/>
</dbReference>
<dbReference type="AlphaFoldDB" id="A0A2N5V9Y3"/>
<feature type="compositionally biased region" description="Acidic residues" evidence="1">
    <location>
        <begin position="148"/>
        <end position="158"/>
    </location>
</feature>
<evidence type="ECO:0000256" key="1">
    <source>
        <dbReference type="SAM" id="MobiDB-lite"/>
    </source>
</evidence>
<name>A0A2N5V9Y3_9BASI</name>
<evidence type="ECO:0000313" key="5">
    <source>
        <dbReference type="Proteomes" id="UP000235388"/>
    </source>
</evidence>
<dbReference type="Proteomes" id="UP000235388">
    <property type="component" value="Unassembled WGS sequence"/>
</dbReference>
<keyword evidence="5" id="KW-1185">Reference proteome</keyword>
<proteinExistence type="predicted"/>
<evidence type="ECO:0000313" key="3">
    <source>
        <dbReference type="EMBL" id="PLW46837.1"/>
    </source>
</evidence>
<keyword evidence="2" id="KW-0732">Signal</keyword>
<evidence type="ECO:0000313" key="4">
    <source>
        <dbReference type="EMBL" id="PLW50428.1"/>
    </source>
</evidence>
<gene>
    <name evidence="4" type="ORF">PCANC_07608</name>
    <name evidence="3" type="ORF">PCASD_06014</name>
</gene>
<protein>
    <submittedName>
        <fullName evidence="3">Uncharacterized protein</fullName>
    </submittedName>
</protein>